<name>A0A8H8A0T7_9FUNG</name>
<dbReference type="OrthoDB" id="199599at2759"/>
<dbReference type="AlphaFoldDB" id="A0A8H8A0T7"/>
<sequence length="233" mass="26585">MVSLDEYQSLDQPTRRPTKTDPSKSAVPPAISRTAHAATLRSWTPGARNIWSVRKAHTLLSFTPEHRERSTDLLLAPVRSSRRLLRRKRTLTRRSLRRVALLLRCGYFLPSDLFVCLLSLPLRSGRAKKRLLYNRRFVNATNMVGGKRRPKRGLTAGDLQYMPNLLITGLGQFQYYFLQALIICDAVALRVERHAGTVYRCPRSGNNDQWGRVTALAMPAQQRKAFICWALRG</sequence>
<organism evidence="2 3">
    <name type="scientific">Olpidium bornovanus</name>
    <dbReference type="NCBI Taxonomy" id="278681"/>
    <lineage>
        <taxon>Eukaryota</taxon>
        <taxon>Fungi</taxon>
        <taxon>Fungi incertae sedis</taxon>
        <taxon>Olpidiomycota</taxon>
        <taxon>Olpidiomycotina</taxon>
        <taxon>Olpidiomycetes</taxon>
        <taxon>Olpidiales</taxon>
        <taxon>Olpidiaceae</taxon>
        <taxon>Olpidium</taxon>
    </lineage>
</organism>
<accession>A0A8H8A0T7</accession>
<dbReference type="Proteomes" id="UP000673691">
    <property type="component" value="Unassembled WGS sequence"/>
</dbReference>
<evidence type="ECO:0000256" key="1">
    <source>
        <dbReference type="SAM" id="MobiDB-lite"/>
    </source>
</evidence>
<reference evidence="2 3" key="1">
    <citation type="journal article" name="Sci. Rep.">
        <title>Genome-scale phylogenetic analyses confirm Olpidium as the closest living zoosporic fungus to the non-flagellated, terrestrial fungi.</title>
        <authorList>
            <person name="Chang Y."/>
            <person name="Rochon D."/>
            <person name="Sekimoto S."/>
            <person name="Wang Y."/>
            <person name="Chovatia M."/>
            <person name="Sandor L."/>
            <person name="Salamov A."/>
            <person name="Grigoriev I.V."/>
            <person name="Stajich J.E."/>
            <person name="Spatafora J.W."/>
        </authorList>
    </citation>
    <scope>NUCLEOTIDE SEQUENCE [LARGE SCALE GENOMIC DNA]</scope>
    <source>
        <strain evidence="2">S191</strain>
    </source>
</reference>
<keyword evidence="3" id="KW-1185">Reference proteome</keyword>
<comment type="caution">
    <text evidence="2">The sequence shown here is derived from an EMBL/GenBank/DDBJ whole genome shotgun (WGS) entry which is preliminary data.</text>
</comment>
<feature type="region of interest" description="Disordered" evidence="1">
    <location>
        <begin position="1"/>
        <end position="30"/>
    </location>
</feature>
<gene>
    <name evidence="2" type="ORF">BJ554DRAFT_3237</name>
</gene>
<dbReference type="EMBL" id="JAEFCI010001520">
    <property type="protein sequence ID" value="KAG5462856.1"/>
    <property type="molecule type" value="Genomic_DNA"/>
</dbReference>
<proteinExistence type="predicted"/>
<protein>
    <submittedName>
        <fullName evidence="2">Uncharacterized protein</fullName>
    </submittedName>
</protein>
<evidence type="ECO:0000313" key="3">
    <source>
        <dbReference type="Proteomes" id="UP000673691"/>
    </source>
</evidence>
<evidence type="ECO:0000313" key="2">
    <source>
        <dbReference type="EMBL" id="KAG5462856.1"/>
    </source>
</evidence>